<accession>A0AA39QZA6</accession>
<protein>
    <submittedName>
        <fullName evidence="2">Uncharacterized protein</fullName>
    </submittedName>
</protein>
<gene>
    <name evidence="2" type="ORF">JMJ35_006581</name>
</gene>
<dbReference type="EMBL" id="JAFEKC020000014">
    <property type="protein sequence ID" value="KAK0511029.1"/>
    <property type="molecule type" value="Genomic_DNA"/>
</dbReference>
<feature type="compositionally biased region" description="Basic and acidic residues" evidence="1">
    <location>
        <begin position="73"/>
        <end position="83"/>
    </location>
</feature>
<sequence length="293" mass="33818">MPRKIRRTKGRRLTEERYEFNKDLNRPRRHHIPIATKILATDHYFKGSTAKEVSKELEIPVSSVKQIATRARQRAEENRRPLKDISNYQRASGSGRKKVVSSNQADAIAKFVVSSRECRMKTAEEHVADMELQISVSTFQNLIIARFHFALRYRHFNWRNVLFTDEASIRGLEVRGYVRGWGLVDEKYHKDMILGKGDCYSMGMIWGAFGHGVRGPVHFYRTETEEEKQERAHQLDVENAEEQPNVWLAYMATEALKLNPDTGKRRGGKAASINNFAKKRLKTRGDRSRGGVD</sequence>
<name>A0AA39QZA6_9LECA</name>
<feature type="compositionally biased region" description="Basic and acidic residues" evidence="1">
    <location>
        <begin position="283"/>
        <end position="293"/>
    </location>
</feature>
<reference evidence="2" key="1">
    <citation type="submission" date="2023-03" db="EMBL/GenBank/DDBJ databases">
        <title>Complete genome of Cladonia borealis.</title>
        <authorList>
            <person name="Park H."/>
        </authorList>
    </citation>
    <scope>NUCLEOTIDE SEQUENCE</scope>
    <source>
        <strain evidence="2">ANT050790</strain>
    </source>
</reference>
<comment type="caution">
    <text evidence="2">The sequence shown here is derived from an EMBL/GenBank/DDBJ whole genome shotgun (WGS) entry which is preliminary data.</text>
</comment>
<dbReference type="Gene3D" id="3.30.420.10">
    <property type="entry name" value="Ribonuclease H-like superfamily/Ribonuclease H"/>
    <property type="match status" value="1"/>
</dbReference>
<organism evidence="2 3">
    <name type="scientific">Cladonia borealis</name>
    <dbReference type="NCBI Taxonomy" id="184061"/>
    <lineage>
        <taxon>Eukaryota</taxon>
        <taxon>Fungi</taxon>
        <taxon>Dikarya</taxon>
        <taxon>Ascomycota</taxon>
        <taxon>Pezizomycotina</taxon>
        <taxon>Lecanoromycetes</taxon>
        <taxon>OSLEUM clade</taxon>
        <taxon>Lecanoromycetidae</taxon>
        <taxon>Lecanorales</taxon>
        <taxon>Lecanorineae</taxon>
        <taxon>Cladoniaceae</taxon>
        <taxon>Cladonia</taxon>
    </lineage>
</organism>
<proteinExistence type="predicted"/>
<feature type="region of interest" description="Disordered" evidence="1">
    <location>
        <begin position="72"/>
        <end position="99"/>
    </location>
</feature>
<dbReference type="AlphaFoldDB" id="A0AA39QZA6"/>
<evidence type="ECO:0000313" key="2">
    <source>
        <dbReference type="EMBL" id="KAK0511029.1"/>
    </source>
</evidence>
<dbReference type="GO" id="GO:0003676">
    <property type="term" value="F:nucleic acid binding"/>
    <property type="evidence" value="ECO:0007669"/>
    <property type="project" value="InterPro"/>
</dbReference>
<dbReference type="InterPro" id="IPR036397">
    <property type="entry name" value="RNaseH_sf"/>
</dbReference>
<feature type="region of interest" description="Disordered" evidence="1">
    <location>
        <begin position="259"/>
        <end position="293"/>
    </location>
</feature>
<keyword evidence="3" id="KW-1185">Reference proteome</keyword>
<evidence type="ECO:0000256" key="1">
    <source>
        <dbReference type="SAM" id="MobiDB-lite"/>
    </source>
</evidence>
<evidence type="ECO:0000313" key="3">
    <source>
        <dbReference type="Proteomes" id="UP001166286"/>
    </source>
</evidence>
<dbReference type="Proteomes" id="UP001166286">
    <property type="component" value="Unassembled WGS sequence"/>
</dbReference>